<dbReference type="STRING" id="1508389.SAMN05444003_0980"/>
<dbReference type="AlphaFoldDB" id="A0A1M5MRD1"/>
<dbReference type="PANTHER" id="PTHR42879">
    <property type="entry name" value="3-OXOACYL-(ACYL-CARRIER-PROTEIN) REDUCTASE"/>
    <property type="match status" value="1"/>
</dbReference>
<comment type="similarity">
    <text evidence="1">Belongs to the short-chain dehydrogenases/reductases (SDR) family.</text>
</comment>
<organism evidence="2 3">
    <name type="scientific">Cognatiyoonia sediminum</name>
    <dbReference type="NCBI Taxonomy" id="1508389"/>
    <lineage>
        <taxon>Bacteria</taxon>
        <taxon>Pseudomonadati</taxon>
        <taxon>Pseudomonadota</taxon>
        <taxon>Alphaproteobacteria</taxon>
        <taxon>Rhodobacterales</taxon>
        <taxon>Paracoccaceae</taxon>
        <taxon>Cognatiyoonia</taxon>
    </lineage>
</organism>
<gene>
    <name evidence="2" type="ORF">SAMN05444003_0980</name>
</gene>
<keyword evidence="3" id="KW-1185">Reference proteome</keyword>
<evidence type="ECO:0000313" key="3">
    <source>
        <dbReference type="Proteomes" id="UP000184074"/>
    </source>
</evidence>
<evidence type="ECO:0000313" key="2">
    <source>
        <dbReference type="EMBL" id="SHG79944.1"/>
    </source>
</evidence>
<dbReference type="PRINTS" id="PR00080">
    <property type="entry name" value="SDRFAMILY"/>
</dbReference>
<dbReference type="PANTHER" id="PTHR42879:SF6">
    <property type="entry name" value="NADPH-DEPENDENT REDUCTASE BACG"/>
    <property type="match status" value="1"/>
</dbReference>
<dbReference type="RefSeq" id="WP_072899724.1">
    <property type="nucleotide sequence ID" value="NZ_FQXB01000001.1"/>
</dbReference>
<name>A0A1M5MRD1_9RHOB</name>
<dbReference type="FunFam" id="3.40.50.720:FF:000642">
    <property type="entry name" value="Short-chain dehydrogenase/reductase SDR"/>
    <property type="match status" value="1"/>
</dbReference>
<dbReference type="SUPFAM" id="SSF51735">
    <property type="entry name" value="NAD(P)-binding Rossmann-fold domains"/>
    <property type="match status" value="1"/>
</dbReference>
<evidence type="ECO:0000256" key="1">
    <source>
        <dbReference type="ARBA" id="ARBA00006484"/>
    </source>
</evidence>
<dbReference type="Gene3D" id="3.40.50.720">
    <property type="entry name" value="NAD(P)-binding Rossmann-like Domain"/>
    <property type="match status" value="1"/>
</dbReference>
<protein>
    <submittedName>
        <fullName evidence="2">3-oxoacyl-[acyl-carrier protein] reductase</fullName>
    </submittedName>
</protein>
<dbReference type="InterPro" id="IPR050259">
    <property type="entry name" value="SDR"/>
</dbReference>
<dbReference type="OrthoDB" id="9804774at2"/>
<proteinExistence type="inferred from homology"/>
<reference evidence="2 3" key="1">
    <citation type="submission" date="2016-11" db="EMBL/GenBank/DDBJ databases">
        <authorList>
            <person name="Jaros S."/>
            <person name="Januszkiewicz K."/>
            <person name="Wedrychowicz H."/>
        </authorList>
    </citation>
    <scope>NUCLEOTIDE SEQUENCE [LARGE SCALE GENOMIC DNA]</scope>
    <source>
        <strain evidence="2 3">DSM 28715</strain>
    </source>
</reference>
<dbReference type="InterPro" id="IPR036291">
    <property type="entry name" value="NAD(P)-bd_dom_sf"/>
</dbReference>
<sequence length="259" mass="26489">MDLGIRGKKALVCASSKGLGRGCAAALAEAGVDLVMNGRSADSLAAVAEDIRAAFGVEVTEVAADVSTEAGQAALLEAAGSVDILVNNAGGPPPGMWTDWSRDDFIAALDANMLAPIALMKTLLPGMIDQGWGRVVNITSVSVKSPIPQLGLSNSARAGLTGYVAGTARQVAPNGVTINNLLPGIHATDRAISLDTGVAEAQGIDIEQARQNRYATIPVRRYGTAAEFGATCAFLCSQHAGFIIGQNILLDGGAYNATL</sequence>
<dbReference type="InterPro" id="IPR002347">
    <property type="entry name" value="SDR_fam"/>
</dbReference>
<dbReference type="Pfam" id="PF13561">
    <property type="entry name" value="adh_short_C2"/>
    <property type="match status" value="1"/>
</dbReference>
<dbReference type="EMBL" id="FQXB01000001">
    <property type="protein sequence ID" value="SHG79944.1"/>
    <property type="molecule type" value="Genomic_DNA"/>
</dbReference>
<dbReference type="PRINTS" id="PR00081">
    <property type="entry name" value="GDHRDH"/>
</dbReference>
<dbReference type="Proteomes" id="UP000184074">
    <property type="component" value="Unassembled WGS sequence"/>
</dbReference>
<accession>A0A1M5MRD1</accession>